<dbReference type="HOGENOM" id="CLU_1651061_0_0_14"/>
<keyword evidence="1" id="KW-0472">Membrane</keyword>
<reference evidence="2 3" key="1">
    <citation type="journal article" date="2013" name="Genome Biol. Evol.">
        <title>Comparison of metabolic capacities and inference of gene content evolution in mosquito-associated Spiroplasma diminutum and S. taiwanense.</title>
        <authorList>
            <person name="Lo W.S."/>
            <person name="Ku C."/>
            <person name="Chen L.L."/>
            <person name="Chang T.H."/>
            <person name="Kuo C.H."/>
        </authorList>
    </citation>
    <scope>NUCLEOTIDE SEQUENCE [LARGE SCALE GENOMIC DNA]</scope>
    <source>
        <strain evidence="2">CUAS-1</strain>
    </source>
</reference>
<dbReference type="KEGG" id="sdi:SDIMI_v3c01610"/>
<organism evidence="2 3">
    <name type="scientific">Spiroplasma diminutum CUAS-1</name>
    <dbReference type="NCBI Taxonomy" id="1276221"/>
    <lineage>
        <taxon>Bacteria</taxon>
        <taxon>Bacillati</taxon>
        <taxon>Mycoplasmatota</taxon>
        <taxon>Mollicutes</taxon>
        <taxon>Entomoplasmatales</taxon>
        <taxon>Spiroplasmataceae</taxon>
        <taxon>Spiroplasma</taxon>
    </lineage>
</organism>
<dbReference type="STRING" id="1276221.SDIMI_v3c01610"/>
<name>S5MIV5_9MOLU</name>
<keyword evidence="1" id="KW-0812">Transmembrane</keyword>
<dbReference type="PATRIC" id="fig|1276221.3.peg.158"/>
<feature type="transmembrane region" description="Helical" evidence="1">
    <location>
        <begin position="12"/>
        <end position="36"/>
    </location>
</feature>
<protein>
    <recommendedName>
        <fullName evidence="4">Transmembrane protein</fullName>
    </recommendedName>
</protein>
<dbReference type="Proteomes" id="UP000014983">
    <property type="component" value="Chromosome"/>
</dbReference>
<dbReference type="InParanoid" id="S5MIV5"/>
<evidence type="ECO:0000313" key="3">
    <source>
        <dbReference type="Proteomes" id="UP000014983"/>
    </source>
</evidence>
<accession>S5MIV5</accession>
<evidence type="ECO:0008006" key="4">
    <source>
        <dbReference type="Google" id="ProtNLM"/>
    </source>
</evidence>
<proteinExistence type="predicted"/>
<dbReference type="AlphaFoldDB" id="S5MIV5"/>
<evidence type="ECO:0000313" key="2">
    <source>
        <dbReference type="EMBL" id="AGR41865.1"/>
    </source>
</evidence>
<keyword evidence="1" id="KW-1133">Transmembrane helix</keyword>
<keyword evidence="3" id="KW-1185">Reference proteome</keyword>
<evidence type="ECO:0000256" key="1">
    <source>
        <dbReference type="SAM" id="Phobius"/>
    </source>
</evidence>
<sequence>MSMKETNQSLNFPTWALILIIMLFVLGLVVALWGAISAFKIKGTNDNKNLSNVFKDKKNIKFGQTFESNKGIFALTFRNFNPKDYFIPIWIFKTEDLIKKMNEIKNKTDLNEMIIIFDYMKEHDLSIKDIYFVKLEDNDDESILNDWIELTQSNKRGFNK</sequence>
<gene>
    <name evidence="2" type="ORF">SDIMI_v3c01610</name>
</gene>
<dbReference type="EMBL" id="CP005076">
    <property type="protein sequence ID" value="AGR41865.1"/>
    <property type="molecule type" value="Genomic_DNA"/>
</dbReference>